<comment type="caution">
    <text evidence="2">The sequence shown here is derived from an EMBL/GenBank/DDBJ whole genome shotgun (WGS) entry which is preliminary data.</text>
</comment>
<evidence type="ECO:0000313" key="2">
    <source>
        <dbReference type="EMBL" id="SMP64323.1"/>
    </source>
</evidence>
<sequence>MSTSTLDPTMPVNLANDQVMGHGSAMGHGATSIDPPLNPPISPANDSLTGNSLTGDSLTGDSLALRLLTTDFCPWANRFVYWLKEPIGWFVLATLVCGLVGAYFSPIGWTMAGALVALIAVGMVWPLAAVNVVSCSLRPEIDTVHENDSCRLIVSVLNRVPLPVWGLTIEGYFDDETFDTTSANVGLACVPPMCRADYGTDVRPTLRGRYPKSPSFVACSFPFGIWTARKRIKQESSMTVWPAVYSITGVCPLMGRTAADEGEGQRGGRSGDFVGVRAYRRGDSAKQVNWVASARTDSLTISERGAPEAAELDVWIDTRPAPVLNTRIRVAASLLVHLHQTRVPMRVRIGDRLMRFGNGEQGRRQILEALTDIPLEGIPLSDTTSPLAQRSPSRPSLEISNSVCVHDPHAAVRRAGTLRHVSFNQSTDLATWMNRFWTEAGHDRCVA</sequence>
<dbReference type="PANTHER" id="PTHR34351:SF1">
    <property type="entry name" value="SLR1927 PROTEIN"/>
    <property type="match status" value="1"/>
</dbReference>
<feature type="transmembrane region" description="Helical" evidence="1">
    <location>
        <begin position="87"/>
        <end position="105"/>
    </location>
</feature>
<evidence type="ECO:0000256" key="1">
    <source>
        <dbReference type="SAM" id="Phobius"/>
    </source>
</evidence>
<keyword evidence="1" id="KW-0812">Transmembrane</keyword>
<name>A0ABY1Q9Z3_9BACT</name>
<keyword evidence="1" id="KW-0472">Membrane</keyword>
<keyword evidence="3" id="KW-1185">Reference proteome</keyword>
<gene>
    <name evidence="2" type="ORF">SAMN06265222_108207</name>
</gene>
<proteinExistence type="predicted"/>
<feature type="transmembrane region" description="Helical" evidence="1">
    <location>
        <begin position="111"/>
        <end position="133"/>
    </location>
</feature>
<organism evidence="2 3">
    <name type="scientific">Neorhodopirellula lusitana</name>
    <dbReference type="NCBI Taxonomy" id="445327"/>
    <lineage>
        <taxon>Bacteria</taxon>
        <taxon>Pseudomonadati</taxon>
        <taxon>Planctomycetota</taxon>
        <taxon>Planctomycetia</taxon>
        <taxon>Pirellulales</taxon>
        <taxon>Pirellulaceae</taxon>
        <taxon>Neorhodopirellula</taxon>
    </lineage>
</organism>
<reference evidence="2 3" key="1">
    <citation type="submission" date="2017-05" db="EMBL/GenBank/DDBJ databases">
        <authorList>
            <person name="Varghese N."/>
            <person name="Submissions S."/>
        </authorList>
    </citation>
    <scope>NUCLEOTIDE SEQUENCE [LARGE SCALE GENOMIC DNA]</scope>
    <source>
        <strain evidence="2 3">DSM 25457</strain>
    </source>
</reference>
<accession>A0ABY1Q9Z3</accession>
<dbReference type="EMBL" id="FXUG01000008">
    <property type="protein sequence ID" value="SMP64323.1"/>
    <property type="molecule type" value="Genomic_DNA"/>
</dbReference>
<evidence type="ECO:0000313" key="3">
    <source>
        <dbReference type="Proteomes" id="UP001158067"/>
    </source>
</evidence>
<dbReference type="Proteomes" id="UP001158067">
    <property type="component" value="Unassembled WGS sequence"/>
</dbReference>
<dbReference type="PANTHER" id="PTHR34351">
    <property type="entry name" value="SLR1927 PROTEIN-RELATED"/>
    <property type="match status" value="1"/>
</dbReference>
<keyword evidence="1" id="KW-1133">Transmembrane helix</keyword>
<protein>
    <submittedName>
        <fullName evidence="2">Uncharacterized conserved protein, DUF58 family, contains vWF domain</fullName>
    </submittedName>
</protein>